<keyword evidence="1 2" id="KW-0175">Coiled coil</keyword>
<dbReference type="GO" id="GO:0005856">
    <property type="term" value="C:cytoskeleton"/>
    <property type="evidence" value="ECO:0007669"/>
    <property type="project" value="TreeGrafter"/>
</dbReference>
<dbReference type="Proteomes" id="UP000233556">
    <property type="component" value="Unassembled WGS sequence"/>
</dbReference>
<dbReference type="PANTHER" id="PTHR32083">
    <property type="entry name" value="CILIA AND FLAGELLA-ASSOCIATED PROTEIN 58-RELATED"/>
    <property type="match status" value="1"/>
</dbReference>
<reference evidence="5" key="1">
    <citation type="submission" date="2017-11" db="EMBL/GenBank/DDBJ databases">
        <authorList>
            <person name="Lima N.C."/>
            <person name="Parody-Merino A.M."/>
            <person name="Battley P.F."/>
            <person name="Fidler A.E."/>
            <person name="Prosdocimi F."/>
        </authorList>
    </citation>
    <scope>NUCLEOTIDE SEQUENCE [LARGE SCALE GENOMIC DNA]</scope>
</reference>
<evidence type="ECO:0000259" key="3">
    <source>
        <dbReference type="Pfam" id="PF21771"/>
    </source>
</evidence>
<protein>
    <recommendedName>
        <fullName evidence="3">Cilia- and flagella-associated protein 58 central coiled coil domain-containing protein</fullName>
    </recommendedName>
</protein>
<feature type="domain" description="Cilia- and flagella-associated protein 58 central coiled coil" evidence="3">
    <location>
        <begin position="2"/>
        <end position="45"/>
    </location>
</feature>
<name>A0A2I0TKU1_LIMLA</name>
<organism evidence="4 5">
    <name type="scientific">Limosa lapponica baueri</name>
    <dbReference type="NCBI Taxonomy" id="1758121"/>
    <lineage>
        <taxon>Eukaryota</taxon>
        <taxon>Metazoa</taxon>
        <taxon>Chordata</taxon>
        <taxon>Craniata</taxon>
        <taxon>Vertebrata</taxon>
        <taxon>Euteleostomi</taxon>
        <taxon>Archelosauria</taxon>
        <taxon>Archosauria</taxon>
        <taxon>Dinosauria</taxon>
        <taxon>Saurischia</taxon>
        <taxon>Theropoda</taxon>
        <taxon>Coelurosauria</taxon>
        <taxon>Aves</taxon>
        <taxon>Neognathae</taxon>
        <taxon>Neoaves</taxon>
        <taxon>Charadriiformes</taxon>
        <taxon>Scolopacidae</taxon>
        <taxon>Limosa</taxon>
    </lineage>
</organism>
<dbReference type="OrthoDB" id="9385196at2759"/>
<dbReference type="Pfam" id="PF21771">
    <property type="entry name" value="CFAP58_CC"/>
    <property type="match status" value="1"/>
</dbReference>
<sequence length="211" mass="25243">MKKQALETKQFIENQEAEERKLLKIIAEADAERLKQKKEFDREVHHMRKELLREQTRCKVLEEELENPLNVHRWRKLEASDPSTYELIQKIQRLQKQLITKTGEVIEKELLLQEKEKLYVELKHVLARQPGPEAAEQLQLYRHTLREKTKQLKVLSSELNMYESQSQEYKYEIERLASELLNVKKKYLAQKRKEQQAKYGKITVMSTQLSA</sequence>
<gene>
    <name evidence="4" type="ORF">llap_15269</name>
</gene>
<feature type="coiled-coil region" evidence="2">
    <location>
        <begin position="12"/>
        <end position="64"/>
    </location>
</feature>
<keyword evidence="5" id="KW-1185">Reference proteome</keyword>
<evidence type="ECO:0000256" key="1">
    <source>
        <dbReference type="ARBA" id="ARBA00023054"/>
    </source>
</evidence>
<dbReference type="PANTHER" id="PTHR32083:SF31">
    <property type="entry name" value="CILIA- AND FLAGELLA-ASSOCIATED PROTEIN 58"/>
    <property type="match status" value="1"/>
</dbReference>
<dbReference type="InterPro" id="IPR049270">
    <property type="entry name" value="CFAP58_CC"/>
</dbReference>
<reference evidence="5" key="2">
    <citation type="submission" date="2017-12" db="EMBL/GenBank/DDBJ databases">
        <title>Genome sequence of the Bar-tailed Godwit (Limosa lapponica baueri).</title>
        <authorList>
            <person name="Lima N.C.B."/>
            <person name="Parody-Merino A.M."/>
            <person name="Battley P.F."/>
            <person name="Fidler A.E."/>
            <person name="Prosdocimi F."/>
        </authorList>
    </citation>
    <scope>NUCLEOTIDE SEQUENCE [LARGE SCALE GENOMIC DNA]</scope>
</reference>
<evidence type="ECO:0000313" key="4">
    <source>
        <dbReference type="EMBL" id="PKU34427.1"/>
    </source>
</evidence>
<evidence type="ECO:0000256" key="2">
    <source>
        <dbReference type="SAM" id="Coils"/>
    </source>
</evidence>
<evidence type="ECO:0000313" key="5">
    <source>
        <dbReference type="Proteomes" id="UP000233556"/>
    </source>
</evidence>
<feature type="coiled-coil region" evidence="2">
    <location>
        <begin position="145"/>
        <end position="186"/>
    </location>
</feature>
<proteinExistence type="predicted"/>
<accession>A0A2I0TKU1</accession>
<dbReference type="AlphaFoldDB" id="A0A2I0TKU1"/>
<dbReference type="EMBL" id="KZ509116">
    <property type="protein sequence ID" value="PKU34427.1"/>
    <property type="molecule type" value="Genomic_DNA"/>
</dbReference>